<reference evidence="1 2" key="1">
    <citation type="submission" date="2024-10" db="EMBL/GenBank/DDBJ databases">
        <title>The Natural Products Discovery Center: Release of the First 8490 Sequenced Strains for Exploring Actinobacteria Biosynthetic Diversity.</title>
        <authorList>
            <person name="Kalkreuter E."/>
            <person name="Kautsar S.A."/>
            <person name="Yang D."/>
            <person name="Bader C.D."/>
            <person name="Teijaro C.N."/>
            <person name="Fluegel L."/>
            <person name="Davis C.M."/>
            <person name="Simpson J.R."/>
            <person name="Lauterbach L."/>
            <person name="Steele A.D."/>
            <person name="Gui C."/>
            <person name="Meng S."/>
            <person name="Li G."/>
            <person name="Viehrig K."/>
            <person name="Ye F."/>
            <person name="Su P."/>
            <person name="Kiefer A.F."/>
            <person name="Nichols A."/>
            <person name="Cepeda A.J."/>
            <person name="Yan W."/>
            <person name="Fan B."/>
            <person name="Jiang Y."/>
            <person name="Adhikari A."/>
            <person name="Zheng C.-J."/>
            <person name="Schuster L."/>
            <person name="Cowan T.M."/>
            <person name="Smanski M.J."/>
            <person name="Chevrette M.G."/>
            <person name="De Carvalho L.P.S."/>
            <person name="Shen B."/>
        </authorList>
    </citation>
    <scope>NUCLEOTIDE SEQUENCE [LARGE SCALE GENOMIC DNA]</scope>
    <source>
        <strain evidence="1 2">NPDC051599</strain>
    </source>
</reference>
<protein>
    <submittedName>
        <fullName evidence="1">Uncharacterized protein</fullName>
    </submittedName>
</protein>
<sequence>MTTPLSTGVYVITIAVLVGVVGQEPAWASSSVYADRSGRYPLNVIRWPG</sequence>
<keyword evidence="2" id="KW-1185">Reference proteome</keyword>
<organism evidence="1 2">
    <name type="scientific">Streptomyces cellulosae</name>
    <dbReference type="NCBI Taxonomy" id="1968"/>
    <lineage>
        <taxon>Bacteria</taxon>
        <taxon>Bacillati</taxon>
        <taxon>Actinomycetota</taxon>
        <taxon>Actinomycetes</taxon>
        <taxon>Kitasatosporales</taxon>
        <taxon>Streptomycetaceae</taxon>
        <taxon>Streptomyces</taxon>
    </lineage>
</organism>
<dbReference type="EMBL" id="JBITDC010000018">
    <property type="protein sequence ID" value="MFI5679994.1"/>
    <property type="molecule type" value="Genomic_DNA"/>
</dbReference>
<evidence type="ECO:0000313" key="2">
    <source>
        <dbReference type="Proteomes" id="UP001612415"/>
    </source>
</evidence>
<evidence type="ECO:0000313" key="1">
    <source>
        <dbReference type="EMBL" id="MFI5679994.1"/>
    </source>
</evidence>
<proteinExistence type="predicted"/>
<accession>A0ABW7YC78</accession>
<gene>
    <name evidence="1" type="ORF">ACIA8P_36145</name>
</gene>
<comment type="caution">
    <text evidence="1">The sequence shown here is derived from an EMBL/GenBank/DDBJ whole genome shotgun (WGS) entry which is preliminary data.</text>
</comment>
<name>A0ABW7YC78_STRCE</name>
<dbReference type="RefSeq" id="WP_398660429.1">
    <property type="nucleotide sequence ID" value="NZ_JBITDC010000018.1"/>
</dbReference>
<dbReference type="Proteomes" id="UP001612415">
    <property type="component" value="Unassembled WGS sequence"/>
</dbReference>